<evidence type="ECO:0000256" key="5">
    <source>
        <dbReference type="HAMAP-Rule" id="MF_00167"/>
    </source>
</evidence>
<dbReference type="AlphaFoldDB" id="W4QN07"/>
<dbReference type="GO" id="GO:0006109">
    <property type="term" value="P:regulation of carbohydrate metabolic process"/>
    <property type="evidence" value="ECO:0007669"/>
    <property type="project" value="InterPro"/>
</dbReference>
<comment type="subcellular location">
    <subcellularLocation>
        <location evidence="5">Cytoplasm</location>
    </subcellularLocation>
</comment>
<dbReference type="Pfam" id="PF02599">
    <property type="entry name" value="CsrA"/>
    <property type="match status" value="1"/>
</dbReference>
<gene>
    <name evidence="5" type="primary">csrA</name>
    <name evidence="6" type="ORF">JCM9157_16</name>
</gene>
<comment type="subunit">
    <text evidence="5">Homodimer; the beta-strands of each monomer intercalate to form a hydrophobic core, while the alpha-helices form wings that extend away from the core.</text>
</comment>
<dbReference type="HAMAP" id="MF_00167">
    <property type="entry name" value="CsrA"/>
    <property type="match status" value="1"/>
</dbReference>
<evidence type="ECO:0000256" key="4">
    <source>
        <dbReference type="ARBA" id="ARBA00022884"/>
    </source>
</evidence>
<sequence>MLVLSRKLKQAIQIADDIEIKILAIEGDQVKIGIDAPKHIEIHRKEVFLAIQEENSAAAQTISVDALKGFLQGK</sequence>
<dbReference type="NCBIfam" id="NF002469">
    <property type="entry name" value="PRK01712.1"/>
    <property type="match status" value="1"/>
</dbReference>
<dbReference type="FunFam" id="2.60.40.4380:FF:000002">
    <property type="entry name" value="Translational regulator CsrA"/>
    <property type="match status" value="1"/>
</dbReference>
<dbReference type="InterPro" id="IPR036107">
    <property type="entry name" value="CsrA_sf"/>
</dbReference>
<dbReference type="RefSeq" id="WP_035660787.1">
    <property type="nucleotide sequence ID" value="NZ_BAUV01000001.1"/>
</dbReference>
<dbReference type="SUPFAM" id="SSF117130">
    <property type="entry name" value="CsrA-like"/>
    <property type="match status" value="1"/>
</dbReference>
<name>W4QN07_HALA3</name>
<protein>
    <recommendedName>
        <fullName evidence="5">Translational regulator CsrA</fullName>
    </recommendedName>
</protein>
<dbReference type="GO" id="GO:1902208">
    <property type="term" value="P:regulation of bacterial-type flagellum assembly"/>
    <property type="evidence" value="ECO:0007669"/>
    <property type="project" value="UniProtKB-UniRule"/>
</dbReference>
<dbReference type="GO" id="GO:0006402">
    <property type="term" value="P:mRNA catabolic process"/>
    <property type="evidence" value="ECO:0007669"/>
    <property type="project" value="InterPro"/>
</dbReference>
<keyword evidence="2 5" id="KW-0678">Repressor</keyword>
<dbReference type="EMBL" id="BAUV01000001">
    <property type="protein sequence ID" value="GAE33033.1"/>
    <property type="molecule type" value="Genomic_DNA"/>
</dbReference>
<accession>W4QN07</accession>
<reference evidence="6 7" key="1">
    <citation type="journal article" date="2014" name="Genome Announc.">
        <title>Draft Genome Sequences of Three Alkaliphilic Bacillus Strains, Bacillus wakoensis JCM 9140T, Bacillus akibai JCM 9157T, and Bacillus hemicellulosilyticus JCM 9152T.</title>
        <authorList>
            <person name="Yuki M."/>
            <person name="Oshima K."/>
            <person name="Suda W."/>
            <person name="Oshida Y."/>
            <person name="Kitamura K."/>
            <person name="Iida T."/>
            <person name="Hattori M."/>
            <person name="Ohkuma M."/>
        </authorList>
    </citation>
    <scope>NUCLEOTIDE SEQUENCE [LARGE SCALE GENOMIC DNA]</scope>
    <source>
        <strain evidence="6 7">JCM 9157</strain>
    </source>
</reference>
<organism evidence="6 7">
    <name type="scientific">Halalkalibacter akibai (strain ATCC 43226 / DSM 21942 / CIP 109018 / JCM 9157 / 1139)</name>
    <name type="common">Bacillus akibai</name>
    <dbReference type="NCBI Taxonomy" id="1236973"/>
    <lineage>
        <taxon>Bacteria</taxon>
        <taxon>Bacillati</taxon>
        <taxon>Bacillota</taxon>
        <taxon>Bacilli</taxon>
        <taxon>Bacillales</taxon>
        <taxon>Bacillaceae</taxon>
        <taxon>Halalkalibacter</taxon>
    </lineage>
</organism>
<evidence type="ECO:0000313" key="6">
    <source>
        <dbReference type="EMBL" id="GAE33033.1"/>
    </source>
</evidence>
<evidence type="ECO:0000256" key="1">
    <source>
        <dbReference type="ARBA" id="ARBA00022490"/>
    </source>
</evidence>
<dbReference type="GO" id="GO:0048027">
    <property type="term" value="F:mRNA 5'-UTR binding"/>
    <property type="evidence" value="ECO:0007669"/>
    <property type="project" value="UniProtKB-UniRule"/>
</dbReference>
<evidence type="ECO:0000256" key="3">
    <source>
        <dbReference type="ARBA" id="ARBA00022845"/>
    </source>
</evidence>
<comment type="caution">
    <text evidence="6">The sequence shown here is derived from an EMBL/GenBank/DDBJ whole genome shotgun (WGS) entry which is preliminary data.</text>
</comment>
<dbReference type="NCBIfam" id="TIGR00202">
    <property type="entry name" value="csrA"/>
    <property type="match status" value="1"/>
</dbReference>
<dbReference type="GO" id="GO:0005829">
    <property type="term" value="C:cytosol"/>
    <property type="evidence" value="ECO:0007669"/>
    <property type="project" value="TreeGrafter"/>
</dbReference>
<keyword evidence="7" id="KW-1185">Reference proteome</keyword>
<keyword evidence="4 5" id="KW-0694">RNA-binding</keyword>
<keyword evidence="3 5" id="KW-0810">Translation regulation</keyword>
<dbReference type="Proteomes" id="UP000018896">
    <property type="component" value="Unassembled WGS sequence"/>
</dbReference>
<dbReference type="InterPro" id="IPR003751">
    <property type="entry name" value="CsrA"/>
</dbReference>
<dbReference type="STRING" id="1236973.JCM9157_16"/>
<keyword evidence="5" id="KW-1005">Bacterial flagellum biogenesis</keyword>
<dbReference type="OrthoDB" id="9809061at2"/>
<dbReference type="eggNOG" id="COG1551">
    <property type="taxonomic scope" value="Bacteria"/>
</dbReference>
<dbReference type="PANTHER" id="PTHR34984:SF1">
    <property type="entry name" value="CARBON STORAGE REGULATOR"/>
    <property type="match status" value="1"/>
</dbReference>
<dbReference type="Gene3D" id="2.60.40.4380">
    <property type="entry name" value="Translational regulator CsrA"/>
    <property type="match status" value="1"/>
</dbReference>
<dbReference type="PANTHER" id="PTHR34984">
    <property type="entry name" value="CARBON STORAGE REGULATOR"/>
    <property type="match status" value="1"/>
</dbReference>
<dbReference type="GO" id="GO:0045947">
    <property type="term" value="P:negative regulation of translational initiation"/>
    <property type="evidence" value="ECO:0007669"/>
    <property type="project" value="UniProtKB-UniRule"/>
</dbReference>
<comment type="function">
    <text evidence="5">A translational regulator that binds mRNA to regulate translation initiation and/or mRNA stability. Usually binds in the 5'-UTR at or near the Shine-Dalgarno sequence preventing ribosome-binding, thus repressing translation. Its main target seems to be the major flagellin gene, while its function is anatagonized by FliW.</text>
</comment>
<evidence type="ECO:0000256" key="2">
    <source>
        <dbReference type="ARBA" id="ARBA00022491"/>
    </source>
</evidence>
<keyword evidence="1 5" id="KW-0963">Cytoplasm</keyword>
<dbReference type="GO" id="GO:0044781">
    <property type="term" value="P:bacterial-type flagellum organization"/>
    <property type="evidence" value="ECO:0007669"/>
    <property type="project" value="UniProtKB-KW"/>
</dbReference>
<evidence type="ECO:0000313" key="7">
    <source>
        <dbReference type="Proteomes" id="UP000018896"/>
    </source>
</evidence>
<proteinExistence type="inferred from homology"/>
<comment type="similarity">
    <text evidence="5">Belongs to the CsrA/RsmA family.</text>
</comment>